<evidence type="ECO:0000313" key="3">
    <source>
        <dbReference type="Proteomes" id="UP001273166"/>
    </source>
</evidence>
<protein>
    <submittedName>
        <fullName evidence="2">Uncharacterized protein</fullName>
    </submittedName>
</protein>
<organism evidence="2 3">
    <name type="scientific">Chaetomium strumarium</name>
    <dbReference type="NCBI Taxonomy" id="1170767"/>
    <lineage>
        <taxon>Eukaryota</taxon>
        <taxon>Fungi</taxon>
        <taxon>Dikarya</taxon>
        <taxon>Ascomycota</taxon>
        <taxon>Pezizomycotina</taxon>
        <taxon>Sordariomycetes</taxon>
        <taxon>Sordariomycetidae</taxon>
        <taxon>Sordariales</taxon>
        <taxon>Chaetomiaceae</taxon>
        <taxon>Chaetomium</taxon>
    </lineage>
</organism>
<dbReference type="Proteomes" id="UP001273166">
    <property type="component" value="Unassembled WGS sequence"/>
</dbReference>
<keyword evidence="3" id="KW-1185">Reference proteome</keyword>
<keyword evidence="1" id="KW-0732">Signal</keyword>
<sequence length="295" mass="31370">MKLQVVTAAAALLVASVAALPAPVPIDNNHGLLPDTDDWVDDDGVVEVRDTEAVVADVLEAREVIAARDVDADDDDVDDDVIVTIEVVEARDNHATEVDETGNDTITARDVDDEGDDIDDAPSAVEARKVQIDDAAANFNFTSDFGFALDRLLAEIESIPDDVLAAGDEALHKWLVEHGERAGDDNSATLKRDEDSSDDAAVLLLERGELLARASWWKVTKCVAAIVQLLATTAVPAAKLLRIKKYIEALGGVKQAVQLLLGATTKAEKLRAGGEALVALSAELLGISTVKNNCF</sequence>
<name>A0AAJ0H531_9PEZI</name>
<gene>
    <name evidence="2" type="ORF">B0T15DRAFT_389494</name>
</gene>
<comment type="caution">
    <text evidence="2">The sequence shown here is derived from an EMBL/GenBank/DDBJ whole genome shotgun (WGS) entry which is preliminary data.</text>
</comment>
<evidence type="ECO:0000313" key="2">
    <source>
        <dbReference type="EMBL" id="KAK3311695.1"/>
    </source>
</evidence>
<evidence type="ECO:0000256" key="1">
    <source>
        <dbReference type="SAM" id="SignalP"/>
    </source>
</evidence>
<proteinExistence type="predicted"/>
<accession>A0AAJ0H531</accession>
<dbReference type="EMBL" id="JAUDZG010000001">
    <property type="protein sequence ID" value="KAK3311695.1"/>
    <property type="molecule type" value="Genomic_DNA"/>
</dbReference>
<reference evidence="2" key="1">
    <citation type="journal article" date="2023" name="Mol. Phylogenet. Evol.">
        <title>Genome-scale phylogeny and comparative genomics of the fungal order Sordariales.</title>
        <authorList>
            <person name="Hensen N."/>
            <person name="Bonometti L."/>
            <person name="Westerberg I."/>
            <person name="Brannstrom I.O."/>
            <person name="Guillou S."/>
            <person name="Cros-Aarteil S."/>
            <person name="Calhoun S."/>
            <person name="Haridas S."/>
            <person name="Kuo A."/>
            <person name="Mondo S."/>
            <person name="Pangilinan J."/>
            <person name="Riley R."/>
            <person name="LaButti K."/>
            <person name="Andreopoulos B."/>
            <person name="Lipzen A."/>
            <person name="Chen C."/>
            <person name="Yan M."/>
            <person name="Daum C."/>
            <person name="Ng V."/>
            <person name="Clum A."/>
            <person name="Steindorff A."/>
            <person name="Ohm R.A."/>
            <person name="Martin F."/>
            <person name="Silar P."/>
            <person name="Natvig D.O."/>
            <person name="Lalanne C."/>
            <person name="Gautier V."/>
            <person name="Ament-Velasquez S.L."/>
            <person name="Kruys A."/>
            <person name="Hutchinson M.I."/>
            <person name="Powell A.J."/>
            <person name="Barry K."/>
            <person name="Miller A.N."/>
            <person name="Grigoriev I.V."/>
            <person name="Debuchy R."/>
            <person name="Gladieux P."/>
            <person name="Hiltunen Thoren M."/>
            <person name="Johannesson H."/>
        </authorList>
    </citation>
    <scope>NUCLEOTIDE SEQUENCE</scope>
    <source>
        <strain evidence="2">CBS 333.67</strain>
    </source>
</reference>
<dbReference type="GeneID" id="87883324"/>
<feature type="chain" id="PRO_5042532220" evidence="1">
    <location>
        <begin position="20"/>
        <end position="295"/>
    </location>
</feature>
<dbReference type="RefSeq" id="XP_062727475.1">
    <property type="nucleotide sequence ID" value="XM_062864495.1"/>
</dbReference>
<feature type="signal peptide" evidence="1">
    <location>
        <begin position="1"/>
        <end position="19"/>
    </location>
</feature>
<dbReference type="AlphaFoldDB" id="A0AAJ0H531"/>
<reference evidence="2" key="2">
    <citation type="submission" date="2023-06" db="EMBL/GenBank/DDBJ databases">
        <authorList>
            <consortium name="Lawrence Berkeley National Laboratory"/>
            <person name="Mondo S.J."/>
            <person name="Hensen N."/>
            <person name="Bonometti L."/>
            <person name="Westerberg I."/>
            <person name="Brannstrom I.O."/>
            <person name="Guillou S."/>
            <person name="Cros-Aarteil S."/>
            <person name="Calhoun S."/>
            <person name="Haridas S."/>
            <person name="Kuo A."/>
            <person name="Pangilinan J."/>
            <person name="Riley R."/>
            <person name="Labutti K."/>
            <person name="Andreopoulos B."/>
            <person name="Lipzen A."/>
            <person name="Chen C."/>
            <person name="Yanf M."/>
            <person name="Daum C."/>
            <person name="Ng V."/>
            <person name="Clum A."/>
            <person name="Steindorff A."/>
            <person name="Ohm R."/>
            <person name="Martin F."/>
            <person name="Silar P."/>
            <person name="Natvig D."/>
            <person name="Lalanne C."/>
            <person name="Gautier V."/>
            <person name="Ament-Velasquez S.L."/>
            <person name="Kruys A."/>
            <person name="Hutchinson M.I."/>
            <person name="Powell A.J."/>
            <person name="Barry K."/>
            <person name="Miller A.N."/>
            <person name="Grigoriev I.V."/>
            <person name="Debuchy R."/>
            <person name="Gladieux P."/>
            <person name="Thoren M.H."/>
            <person name="Johannesson H."/>
        </authorList>
    </citation>
    <scope>NUCLEOTIDE SEQUENCE</scope>
    <source>
        <strain evidence="2">CBS 333.67</strain>
    </source>
</reference>